<reference evidence="4 5" key="1">
    <citation type="journal article" date="2019" name="Int. J. Syst. Evol. Microbiol.">
        <title>The Global Catalogue of Microorganisms (GCM) 10K type strain sequencing project: providing services to taxonomists for standard genome sequencing and annotation.</title>
        <authorList>
            <consortium name="The Broad Institute Genomics Platform"/>
            <consortium name="The Broad Institute Genome Sequencing Center for Infectious Disease"/>
            <person name="Wu L."/>
            <person name="Ma J."/>
        </authorList>
    </citation>
    <scope>NUCLEOTIDE SEQUENCE [LARGE SCALE GENOMIC DNA]</scope>
    <source>
        <strain evidence="4 5">JCM 15478</strain>
    </source>
</reference>
<dbReference type="InterPro" id="IPR049449">
    <property type="entry name" value="TesB_ACOT8-like_N"/>
</dbReference>
<dbReference type="Pfam" id="PF13622">
    <property type="entry name" value="4HBT_3"/>
    <property type="match status" value="1"/>
</dbReference>
<name>A0ABN2WVV7_9ACTN</name>
<feature type="region of interest" description="Disordered" evidence="1">
    <location>
        <begin position="1"/>
        <end position="21"/>
    </location>
</feature>
<dbReference type="SUPFAM" id="SSF54637">
    <property type="entry name" value="Thioesterase/thiol ester dehydrase-isomerase"/>
    <property type="match status" value="2"/>
</dbReference>
<dbReference type="InterPro" id="IPR042171">
    <property type="entry name" value="Acyl-CoA_hotdog"/>
</dbReference>
<dbReference type="Gene3D" id="2.40.160.210">
    <property type="entry name" value="Acyl-CoA thioesterase, double hotdog domain"/>
    <property type="match status" value="1"/>
</dbReference>
<dbReference type="InterPro" id="IPR049450">
    <property type="entry name" value="ACOT8-like_C"/>
</dbReference>
<dbReference type="Proteomes" id="UP001500016">
    <property type="component" value="Unassembled WGS sequence"/>
</dbReference>
<dbReference type="InterPro" id="IPR029069">
    <property type="entry name" value="HotDog_dom_sf"/>
</dbReference>
<dbReference type="InterPro" id="IPR052389">
    <property type="entry name" value="Sec_Metab_Biosynth-Assoc"/>
</dbReference>
<evidence type="ECO:0000313" key="5">
    <source>
        <dbReference type="Proteomes" id="UP001500016"/>
    </source>
</evidence>
<keyword evidence="5" id="KW-1185">Reference proteome</keyword>
<evidence type="ECO:0000313" key="4">
    <source>
        <dbReference type="EMBL" id="GAA2099785.1"/>
    </source>
</evidence>
<evidence type="ECO:0000259" key="3">
    <source>
        <dbReference type="Pfam" id="PF20789"/>
    </source>
</evidence>
<comment type="caution">
    <text evidence="4">The sequence shown here is derived from an EMBL/GenBank/DDBJ whole genome shotgun (WGS) entry which is preliminary data.</text>
</comment>
<feature type="domain" description="Acyl-CoA thioesterase-like N-terminal HotDog" evidence="2">
    <location>
        <begin position="33"/>
        <end position="123"/>
    </location>
</feature>
<evidence type="ECO:0000259" key="2">
    <source>
        <dbReference type="Pfam" id="PF13622"/>
    </source>
</evidence>
<sequence>MSDAPLDAPVTSEFDRDTAVRPREQGVLEAQLSPGWAIGRALNGGYLLSVLGRALRESLPHPDPFAISAHYLTASVAGPAEIRTEPVRTGRTVSTVSTASAALVQRDAEGNEIERVRALATYGDLDALTGEVRTGAKPPAMPPPEHCFSASDAPSGGVPVPEMSHRLDLRLDPETCGWALGEPSGRGEIRAWLSLADGREPDPLSLLMAVDALPPTGFDLGLTGWLPTVEMSVHVRARPAPGPLRVSLTTRNLATGFLEEDGEIWDSADRLVAQSRQLARA</sequence>
<dbReference type="PANTHER" id="PTHR38110:SF1">
    <property type="entry name" value="THIOESTERASE DOMAIN-CONTAINING PROTEIN"/>
    <property type="match status" value="1"/>
</dbReference>
<feature type="domain" description="Acyl-CoA thioesterase-like C-terminal" evidence="3">
    <location>
        <begin position="145"/>
        <end position="279"/>
    </location>
</feature>
<gene>
    <name evidence="4" type="ORF">GCM10009801_71750</name>
</gene>
<dbReference type="PANTHER" id="PTHR38110">
    <property type="entry name" value="CHROMOSOME 23, WHOLE GENOME SHOTGUN SEQUENCE"/>
    <property type="match status" value="1"/>
</dbReference>
<dbReference type="EMBL" id="BAAAPE010000022">
    <property type="protein sequence ID" value="GAA2099785.1"/>
    <property type="molecule type" value="Genomic_DNA"/>
</dbReference>
<dbReference type="RefSeq" id="WP_344534293.1">
    <property type="nucleotide sequence ID" value="NZ_BAAAPE010000022.1"/>
</dbReference>
<dbReference type="Pfam" id="PF20789">
    <property type="entry name" value="4HBT_3C"/>
    <property type="match status" value="1"/>
</dbReference>
<accession>A0ABN2WVV7</accession>
<evidence type="ECO:0000256" key="1">
    <source>
        <dbReference type="SAM" id="MobiDB-lite"/>
    </source>
</evidence>
<proteinExistence type="predicted"/>
<organism evidence="4 5">
    <name type="scientific">Streptomyces albiaxialis</name>
    <dbReference type="NCBI Taxonomy" id="329523"/>
    <lineage>
        <taxon>Bacteria</taxon>
        <taxon>Bacillati</taxon>
        <taxon>Actinomycetota</taxon>
        <taxon>Actinomycetes</taxon>
        <taxon>Kitasatosporales</taxon>
        <taxon>Streptomycetaceae</taxon>
        <taxon>Streptomyces</taxon>
    </lineage>
</organism>
<protein>
    <submittedName>
        <fullName evidence="4">Thioesterase family protein</fullName>
    </submittedName>
</protein>